<dbReference type="InterPro" id="IPR029062">
    <property type="entry name" value="Class_I_gatase-like"/>
</dbReference>
<dbReference type="Gene3D" id="3.40.50.880">
    <property type="match status" value="1"/>
</dbReference>
<accession>A0A1Y0HTQ7</accession>
<sequence>MRMRRRGVAAVAGLAITTGLVAGAGLTAQAHPGHEHAEGPEFRALIFSETAGFVHDSVPEARAMWDELAAAHGFEAVQATDSSAFTDEGLADFDVVVLANASGDVWNTAEEGAFERYVRGGGGVVAMHNPLDMEQGNAFYRNLIGTEFTAHSAAGTPGELTVVDHEHPSTAELPDRLQRDEEWYGFTRSVRGDKHVLAQLDPTSVPASTPGRMTDHPVTWCSAYEGGRTWITSIGHAKSAYAEPAVRAHALGGARYAAGVAEGDCSATDWSNYDKVALDTNTSAPWGIAIADDGRVFFTELVRGQVRVYDPEQRSTVTAATLPVYGGGENGLLGLALDPEFATNQWVYVYYSPADTPAPDGFNRLSRFTMDGNSMDLSTEKVMLEVPATRAADPNDIGHTGGTLRFDAEGNLWLSVGDDVNPFQSSGYTPIDERPGRQHFDAQGTSANTNDLRGKLLRITPEPDGTYSVPEGNMFPEAEDGADKTRPEIYAMGFRNPFRFSVEPDGTVFLADYGPDAGSPNPNRGPAGYVEWQVIDAPGNYGWPYCHANDLAYNDFDFATSTSGPTFDCANPVNDSPNNTGLTELPASVSPDVYYSYGASPEFPQLGSGGGAPMAGPAYHYDPDLESDRKWPEYFDGTPLFFEWARNFVAELPLDADGELLAINPILTNNTYLAPLDLQFGPDGALYLLEWGGGFGRDNPNSGLYRIDYSDTGKAPTAVATADVTSGTAPLEVAFSSDGSVDGDGDEISFVWEFGDGETSTEPNPTHTYTANGNYEARLTVTEDTEHAKTGTATVSVVVGNTAPTVEITSPPNGAFFGWNDVIPWSVEVSDPEDGAIDCADLSVQPALGHDDHAHPTSPVHACEGEATTLLDEGHAEADAFWVIDARYTDKGGVDGAQPITSSDTHVYRAKRFQAHYYDAQDGVAVENNAAAENGQYVGAIQDGDWVRYDDMNFQGIDAVRYRVSAGPEGGGTIEMRIGAPDGELVSQTKVDSTGGWFTFAETAPAPVTAPGGTHDVYLVFRSDPGVNWSMTLDVFEAVGAGVGVPPEGAPRVDLTTRGDWIGSYGDAGWSIPGVGEDLPEGVTVAPVSGTTAYTWQQTATSGGALQLPPDGAARRASTWFGSSAAVDVGLPEGQVYDLSVYVYSHDGSRTQAVRVQGADGTVLYPAHTVSDAGQGAWLTYRVEGPVRVVADRVSGPNAVLGASSSTRSRTSSRRSRSRCSPVASPARCTSPSGPRTSRTTCSTSSSRRTSGRAPSRGWSRARARTSRSPSARPTCPPVRPPPRPGADRHRELPGPHLRVARGAGRERVSDTAPAPRGGDPPVSRWSPRSRRPPPCSPRHRHRPGLP</sequence>
<feature type="region of interest" description="Disordered" evidence="2">
    <location>
        <begin position="1198"/>
        <end position="1347"/>
    </location>
</feature>
<dbReference type="KEGG" id="cceu:CBR64_08735"/>
<feature type="compositionally biased region" description="Basic residues" evidence="2">
    <location>
        <begin position="1328"/>
        <end position="1347"/>
    </location>
</feature>
<evidence type="ECO:0000313" key="7">
    <source>
        <dbReference type="Proteomes" id="UP000196228"/>
    </source>
</evidence>
<dbReference type="SMART" id="SM00606">
    <property type="entry name" value="CBD_IV"/>
    <property type="match status" value="1"/>
</dbReference>
<dbReference type="Proteomes" id="UP000196228">
    <property type="component" value="Chromosome"/>
</dbReference>
<feature type="domain" description="PKD" evidence="4">
    <location>
        <begin position="716"/>
        <end position="799"/>
    </location>
</feature>
<dbReference type="InterPro" id="IPR011042">
    <property type="entry name" value="6-blade_b-propeller_TolB-like"/>
</dbReference>
<dbReference type="InterPro" id="IPR035986">
    <property type="entry name" value="PKD_dom_sf"/>
</dbReference>
<dbReference type="EMBL" id="CP021383">
    <property type="protein sequence ID" value="ARU51552.1"/>
    <property type="molecule type" value="Genomic_DNA"/>
</dbReference>
<dbReference type="InterPro" id="IPR012938">
    <property type="entry name" value="Glc/Sorbosone_DH"/>
</dbReference>
<dbReference type="GO" id="GO:0030246">
    <property type="term" value="F:carbohydrate binding"/>
    <property type="evidence" value="ECO:0007669"/>
    <property type="project" value="InterPro"/>
</dbReference>
<dbReference type="SUPFAM" id="SSF49299">
    <property type="entry name" value="PKD domain"/>
    <property type="match status" value="1"/>
</dbReference>
<dbReference type="OrthoDB" id="6402258at2"/>
<dbReference type="PANTHER" id="PTHR40469">
    <property type="entry name" value="SECRETED GLYCOSYL HYDROLASE"/>
    <property type="match status" value="1"/>
</dbReference>
<evidence type="ECO:0000313" key="6">
    <source>
        <dbReference type="EMBL" id="ARU51552.1"/>
    </source>
</evidence>
<dbReference type="InterPro" id="IPR011041">
    <property type="entry name" value="Quinoprot_gluc/sorb_DH_b-prop"/>
</dbReference>
<dbReference type="SMART" id="SM00089">
    <property type="entry name" value="PKD"/>
    <property type="match status" value="1"/>
</dbReference>
<dbReference type="GO" id="GO:0005975">
    <property type="term" value="P:carbohydrate metabolic process"/>
    <property type="evidence" value="ECO:0007669"/>
    <property type="project" value="UniProtKB-ARBA"/>
</dbReference>
<dbReference type="InterPro" id="IPR008979">
    <property type="entry name" value="Galactose-bd-like_sf"/>
</dbReference>
<feature type="chain" id="PRO_5039252314" description="Carbohydrate-binding protein" evidence="3">
    <location>
        <begin position="25"/>
        <end position="1347"/>
    </location>
</feature>
<evidence type="ECO:0000256" key="1">
    <source>
        <dbReference type="ARBA" id="ARBA00022729"/>
    </source>
</evidence>
<dbReference type="PROSITE" id="PS50093">
    <property type="entry name" value="PKD"/>
    <property type="match status" value="1"/>
</dbReference>
<dbReference type="InterPro" id="IPR006584">
    <property type="entry name" value="Cellulose-bd_IV"/>
</dbReference>
<keyword evidence="1 3" id="KW-0732">Signal</keyword>
<dbReference type="InterPro" id="IPR029010">
    <property type="entry name" value="ThuA-like"/>
</dbReference>
<dbReference type="Gene3D" id="2.60.40.10">
    <property type="entry name" value="Immunoglobulins"/>
    <property type="match status" value="1"/>
</dbReference>
<protein>
    <recommendedName>
        <fullName evidence="8">Carbohydrate-binding protein</fullName>
    </recommendedName>
</protein>
<evidence type="ECO:0000259" key="5">
    <source>
        <dbReference type="PROSITE" id="PS51175"/>
    </source>
</evidence>
<dbReference type="CDD" id="cd04084">
    <property type="entry name" value="CBM6_xylanase-like"/>
    <property type="match status" value="1"/>
</dbReference>
<dbReference type="InterPro" id="IPR022409">
    <property type="entry name" value="PKD/Chitinase_dom"/>
</dbReference>
<feature type="domain" description="CBM6" evidence="5">
    <location>
        <begin position="911"/>
        <end position="1039"/>
    </location>
</feature>
<dbReference type="Pfam" id="PF03422">
    <property type="entry name" value="CBM_6"/>
    <property type="match status" value="1"/>
</dbReference>
<dbReference type="Pfam" id="PF07995">
    <property type="entry name" value="GSDH"/>
    <property type="match status" value="1"/>
</dbReference>
<dbReference type="SUPFAM" id="SSF52317">
    <property type="entry name" value="Class I glutamine amidotransferase-like"/>
    <property type="match status" value="1"/>
</dbReference>
<dbReference type="InterPro" id="IPR005084">
    <property type="entry name" value="CBM6"/>
</dbReference>
<dbReference type="Gene3D" id="2.60.120.260">
    <property type="entry name" value="Galactose-binding domain-like"/>
    <property type="match status" value="1"/>
</dbReference>
<dbReference type="Gene3D" id="2.120.10.30">
    <property type="entry name" value="TolB, C-terminal domain"/>
    <property type="match status" value="1"/>
</dbReference>
<dbReference type="CDD" id="cd00146">
    <property type="entry name" value="PKD"/>
    <property type="match status" value="1"/>
</dbReference>
<dbReference type="Pfam" id="PF06283">
    <property type="entry name" value="ThuA"/>
    <property type="match status" value="1"/>
</dbReference>
<dbReference type="InterPro" id="IPR000601">
    <property type="entry name" value="PKD_dom"/>
</dbReference>
<evidence type="ECO:0000256" key="3">
    <source>
        <dbReference type="SAM" id="SignalP"/>
    </source>
</evidence>
<organism evidence="6 7">
    <name type="scientific">Cellulosimicrobium cellulans</name>
    <name type="common">Arthrobacter luteus</name>
    <dbReference type="NCBI Taxonomy" id="1710"/>
    <lineage>
        <taxon>Bacteria</taxon>
        <taxon>Bacillati</taxon>
        <taxon>Actinomycetota</taxon>
        <taxon>Actinomycetes</taxon>
        <taxon>Micrococcales</taxon>
        <taxon>Promicromonosporaceae</taxon>
        <taxon>Cellulosimicrobium</taxon>
    </lineage>
</organism>
<dbReference type="Pfam" id="PF18911">
    <property type="entry name" value="PKD_4"/>
    <property type="match status" value="1"/>
</dbReference>
<dbReference type="SUPFAM" id="SSF50952">
    <property type="entry name" value="Soluble quinoprotein glucose dehydrogenase"/>
    <property type="match status" value="1"/>
</dbReference>
<evidence type="ECO:0000256" key="2">
    <source>
        <dbReference type="SAM" id="MobiDB-lite"/>
    </source>
</evidence>
<dbReference type="InterPro" id="IPR013783">
    <property type="entry name" value="Ig-like_fold"/>
</dbReference>
<dbReference type="PROSITE" id="PS51175">
    <property type="entry name" value="CBM6"/>
    <property type="match status" value="1"/>
</dbReference>
<feature type="region of interest" description="Disordered" evidence="2">
    <location>
        <begin position="460"/>
        <end position="481"/>
    </location>
</feature>
<feature type="compositionally biased region" description="Pro residues" evidence="2">
    <location>
        <begin position="1275"/>
        <end position="1285"/>
    </location>
</feature>
<evidence type="ECO:0000259" key="4">
    <source>
        <dbReference type="PROSITE" id="PS50093"/>
    </source>
</evidence>
<gene>
    <name evidence="6" type="ORF">CBR64_08735</name>
</gene>
<name>A0A1Y0HTQ7_CELCE</name>
<dbReference type="PANTHER" id="PTHR40469:SF2">
    <property type="entry name" value="GALACTOSE-BINDING DOMAIN-LIKE SUPERFAMILY PROTEIN"/>
    <property type="match status" value="1"/>
</dbReference>
<evidence type="ECO:0008006" key="8">
    <source>
        <dbReference type="Google" id="ProtNLM"/>
    </source>
</evidence>
<proteinExistence type="predicted"/>
<feature type="compositionally biased region" description="Low complexity" evidence="2">
    <location>
        <begin position="1228"/>
        <end position="1258"/>
    </location>
</feature>
<feature type="signal peptide" evidence="3">
    <location>
        <begin position="1"/>
        <end position="24"/>
    </location>
</feature>
<dbReference type="SUPFAM" id="SSF49785">
    <property type="entry name" value="Galactose-binding domain-like"/>
    <property type="match status" value="1"/>
</dbReference>
<reference evidence="6 7" key="1">
    <citation type="submission" date="2017-05" db="EMBL/GenBank/DDBJ databases">
        <authorList>
            <person name="Song R."/>
            <person name="Chenine A.L."/>
            <person name="Ruprecht R.M."/>
        </authorList>
    </citation>
    <scope>NUCLEOTIDE SEQUENCE [LARGE SCALE GENOMIC DNA]</scope>
    <source>
        <strain evidence="6 7">PSBB019</strain>
    </source>
</reference>